<dbReference type="PANTHER" id="PTHR38049">
    <property type="entry name" value="RICIN B LECTIN DOMAIN-CONTAINING PROTEIN"/>
    <property type="match status" value="1"/>
</dbReference>
<feature type="chain" id="PRO_5035476359" evidence="2">
    <location>
        <begin position="22"/>
        <end position="224"/>
    </location>
</feature>
<gene>
    <name evidence="3" type="ORF">FB567DRAFT_588771</name>
</gene>
<dbReference type="EMBL" id="JAGMVJ010000003">
    <property type="protein sequence ID" value="KAH7092496.1"/>
    <property type="molecule type" value="Genomic_DNA"/>
</dbReference>
<feature type="compositionally biased region" description="Basic and acidic residues" evidence="1">
    <location>
        <begin position="215"/>
        <end position="224"/>
    </location>
</feature>
<dbReference type="PANTHER" id="PTHR38049:SF2">
    <property type="entry name" value="RICIN B LECTIN DOMAIN-CONTAINING PROTEIN"/>
    <property type="match status" value="1"/>
</dbReference>
<dbReference type="Proteomes" id="UP000813461">
    <property type="component" value="Unassembled WGS sequence"/>
</dbReference>
<evidence type="ECO:0000313" key="3">
    <source>
        <dbReference type="EMBL" id="KAH7092496.1"/>
    </source>
</evidence>
<keyword evidence="4" id="KW-1185">Reference proteome</keyword>
<feature type="region of interest" description="Disordered" evidence="1">
    <location>
        <begin position="203"/>
        <end position="224"/>
    </location>
</feature>
<sequence length="224" mass="25026">MVLGILTAIAACPAIIGTTEAVRQGQRQNAREKHRGLKTNLSVVCSRATRSGREIDGCEVVLSENKLYLNVPSDEFPDGHPEDHPFAGYFLPFPDHDWGRQGEGMVSTICNDPPQLNWIYVDRDTCEVKYGLRIDAEPHIVGPWDVTKMDRRVILTGYEGFVAVRYGPGEWALYFDVDDNGLLGVVPDDMVKMEIELVRRERRQERISTGPAEPAEGKAEDAEA</sequence>
<protein>
    <submittedName>
        <fullName evidence="3">Uncharacterized protein</fullName>
    </submittedName>
</protein>
<dbReference type="OrthoDB" id="3928002at2759"/>
<organism evidence="3 4">
    <name type="scientific">Paraphoma chrysanthemicola</name>
    <dbReference type="NCBI Taxonomy" id="798071"/>
    <lineage>
        <taxon>Eukaryota</taxon>
        <taxon>Fungi</taxon>
        <taxon>Dikarya</taxon>
        <taxon>Ascomycota</taxon>
        <taxon>Pezizomycotina</taxon>
        <taxon>Dothideomycetes</taxon>
        <taxon>Pleosporomycetidae</taxon>
        <taxon>Pleosporales</taxon>
        <taxon>Pleosporineae</taxon>
        <taxon>Phaeosphaeriaceae</taxon>
        <taxon>Paraphoma</taxon>
    </lineage>
</organism>
<proteinExistence type="predicted"/>
<accession>A0A8K0RGU0</accession>
<comment type="caution">
    <text evidence="3">The sequence shown here is derived from an EMBL/GenBank/DDBJ whole genome shotgun (WGS) entry which is preliminary data.</text>
</comment>
<evidence type="ECO:0000313" key="4">
    <source>
        <dbReference type="Proteomes" id="UP000813461"/>
    </source>
</evidence>
<dbReference type="AlphaFoldDB" id="A0A8K0RGU0"/>
<evidence type="ECO:0000256" key="1">
    <source>
        <dbReference type="SAM" id="MobiDB-lite"/>
    </source>
</evidence>
<keyword evidence="2" id="KW-0732">Signal</keyword>
<name>A0A8K0RGU0_9PLEO</name>
<reference evidence="3" key="1">
    <citation type="journal article" date="2021" name="Nat. Commun.">
        <title>Genetic determinants of endophytism in the Arabidopsis root mycobiome.</title>
        <authorList>
            <person name="Mesny F."/>
            <person name="Miyauchi S."/>
            <person name="Thiergart T."/>
            <person name="Pickel B."/>
            <person name="Atanasova L."/>
            <person name="Karlsson M."/>
            <person name="Huettel B."/>
            <person name="Barry K.W."/>
            <person name="Haridas S."/>
            <person name="Chen C."/>
            <person name="Bauer D."/>
            <person name="Andreopoulos W."/>
            <person name="Pangilinan J."/>
            <person name="LaButti K."/>
            <person name="Riley R."/>
            <person name="Lipzen A."/>
            <person name="Clum A."/>
            <person name="Drula E."/>
            <person name="Henrissat B."/>
            <person name="Kohler A."/>
            <person name="Grigoriev I.V."/>
            <person name="Martin F.M."/>
            <person name="Hacquard S."/>
        </authorList>
    </citation>
    <scope>NUCLEOTIDE SEQUENCE</scope>
    <source>
        <strain evidence="3">MPI-SDFR-AT-0120</strain>
    </source>
</reference>
<evidence type="ECO:0000256" key="2">
    <source>
        <dbReference type="SAM" id="SignalP"/>
    </source>
</evidence>
<feature type="signal peptide" evidence="2">
    <location>
        <begin position="1"/>
        <end position="21"/>
    </location>
</feature>